<evidence type="ECO:0000313" key="1">
    <source>
        <dbReference type="EMBL" id="CAB4019873.1"/>
    </source>
</evidence>
<gene>
    <name evidence="1" type="ORF">PACLA_8A001388</name>
</gene>
<keyword evidence="2" id="KW-1185">Reference proteome</keyword>
<sequence>YDLNQLTESLERPHEESFSNKREWLTVSKALARSRKTAAVTKPLSMLAKVVSVKCASAISVENLGLKPNCGGESISLSIR</sequence>
<comment type="caution">
    <text evidence="1">The sequence shown here is derived from an EMBL/GenBank/DDBJ whole genome shotgun (WGS) entry which is preliminary data.</text>
</comment>
<dbReference type="Proteomes" id="UP001152795">
    <property type="component" value="Unassembled WGS sequence"/>
</dbReference>
<name>A0A6S7IQH9_PARCT</name>
<reference evidence="1" key="1">
    <citation type="submission" date="2020-04" db="EMBL/GenBank/DDBJ databases">
        <authorList>
            <person name="Alioto T."/>
            <person name="Alioto T."/>
            <person name="Gomez Garrido J."/>
        </authorList>
    </citation>
    <scope>NUCLEOTIDE SEQUENCE</scope>
    <source>
        <strain evidence="1">A484AB</strain>
    </source>
</reference>
<dbReference type="EMBL" id="CACRXK020010664">
    <property type="protein sequence ID" value="CAB4019873.1"/>
    <property type="molecule type" value="Genomic_DNA"/>
</dbReference>
<evidence type="ECO:0000313" key="2">
    <source>
        <dbReference type="Proteomes" id="UP001152795"/>
    </source>
</evidence>
<dbReference type="AlphaFoldDB" id="A0A6S7IQH9"/>
<protein>
    <submittedName>
        <fullName evidence="1">Uncharacterized protein</fullName>
    </submittedName>
</protein>
<organism evidence="1 2">
    <name type="scientific">Paramuricea clavata</name>
    <name type="common">Red gorgonian</name>
    <name type="synonym">Violescent sea-whip</name>
    <dbReference type="NCBI Taxonomy" id="317549"/>
    <lineage>
        <taxon>Eukaryota</taxon>
        <taxon>Metazoa</taxon>
        <taxon>Cnidaria</taxon>
        <taxon>Anthozoa</taxon>
        <taxon>Octocorallia</taxon>
        <taxon>Malacalcyonacea</taxon>
        <taxon>Plexauridae</taxon>
        <taxon>Paramuricea</taxon>
    </lineage>
</organism>
<accession>A0A6S7IQH9</accession>
<proteinExistence type="predicted"/>
<feature type="non-terminal residue" evidence="1">
    <location>
        <position position="1"/>
    </location>
</feature>